<evidence type="ECO:0000256" key="1">
    <source>
        <dbReference type="SAM" id="Coils"/>
    </source>
</evidence>
<sequence>MDQAELELQLEVWKDLAISNQVLMRTATDALKLDPECSTEELKEALDNAIKRSLDADATIDDAQKKAQQAIAVMKEKIAASEKAQAISETIVSETLEAQKLSEQQMTVERDSHIKEMKKGKKQVADTEKALKAINKALADTPENVMKKLRTLKKQKSDEATACKLAENSVRTLKKEKTKLEQDLKASEEKETTLVEQYRELHKLCGELHGQLKPLVDDESTLPAIPALDEEMLNGNESEAEKK</sequence>
<evidence type="ECO:0000313" key="2">
    <source>
        <dbReference type="EMBL" id="VAW88011.1"/>
    </source>
</evidence>
<organism evidence="2">
    <name type="scientific">hydrothermal vent metagenome</name>
    <dbReference type="NCBI Taxonomy" id="652676"/>
    <lineage>
        <taxon>unclassified sequences</taxon>
        <taxon>metagenomes</taxon>
        <taxon>ecological metagenomes</taxon>
    </lineage>
</organism>
<gene>
    <name evidence="2" type="ORF">MNBD_GAMMA18-431</name>
</gene>
<protein>
    <submittedName>
        <fullName evidence="2">Uncharacterized protein</fullName>
    </submittedName>
</protein>
<proteinExistence type="predicted"/>
<accession>A0A3B0Z8Z6</accession>
<keyword evidence="1" id="KW-0175">Coiled coil</keyword>
<dbReference type="EMBL" id="UOFP01000206">
    <property type="protein sequence ID" value="VAW88011.1"/>
    <property type="molecule type" value="Genomic_DNA"/>
</dbReference>
<feature type="coiled-coil region" evidence="1">
    <location>
        <begin position="163"/>
        <end position="197"/>
    </location>
</feature>
<name>A0A3B0Z8Z6_9ZZZZ</name>
<reference evidence="2" key="1">
    <citation type="submission" date="2018-06" db="EMBL/GenBank/DDBJ databases">
        <authorList>
            <person name="Zhirakovskaya E."/>
        </authorList>
    </citation>
    <scope>NUCLEOTIDE SEQUENCE</scope>
</reference>
<dbReference type="AlphaFoldDB" id="A0A3B0Z8Z6"/>